<dbReference type="SUPFAM" id="SSF90123">
    <property type="entry name" value="ABC transporter transmembrane region"/>
    <property type="match status" value="2"/>
</dbReference>
<evidence type="ECO:0000259" key="9">
    <source>
        <dbReference type="PROSITE" id="PS50893"/>
    </source>
</evidence>
<keyword evidence="12" id="KW-1185">Reference proteome</keyword>
<dbReference type="FunFam" id="1.20.1560.10:FF:000055">
    <property type="entry name" value="ABC multidrug transporter (Eurofung)"/>
    <property type="match status" value="1"/>
</dbReference>
<dbReference type="Pfam" id="PF24357">
    <property type="entry name" value="TMD0_ABC"/>
    <property type="match status" value="1"/>
</dbReference>
<proteinExistence type="predicted"/>
<evidence type="ECO:0000256" key="7">
    <source>
        <dbReference type="ARBA" id="ARBA00023136"/>
    </source>
</evidence>
<dbReference type="Gene3D" id="1.20.1560.10">
    <property type="entry name" value="ABC transporter type 1, transmembrane domain"/>
    <property type="match status" value="2"/>
</dbReference>
<protein>
    <submittedName>
        <fullName evidence="11">ABC transporter C family member 3</fullName>
    </submittedName>
</protein>
<keyword evidence="4" id="KW-0547">Nucleotide-binding</keyword>
<feature type="transmembrane region" description="Helical" evidence="8">
    <location>
        <begin position="403"/>
        <end position="425"/>
    </location>
</feature>
<dbReference type="InterPro" id="IPR056227">
    <property type="entry name" value="TMD0_ABC"/>
</dbReference>
<feature type="transmembrane region" description="Helical" evidence="8">
    <location>
        <begin position="850"/>
        <end position="871"/>
    </location>
</feature>
<feature type="transmembrane region" description="Helical" evidence="8">
    <location>
        <begin position="958"/>
        <end position="978"/>
    </location>
</feature>
<evidence type="ECO:0000256" key="2">
    <source>
        <dbReference type="ARBA" id="ARBA00022448"/>
    </source>
</evidence>
<dbReference type="Gene3D" id="3.40.50.300">
    <property type="entry name" value="P-loop containing nucleotide triphosphate hydrolases"/>
    <property type="match status" value="2"/>
</dbReference>
<feature type="transmembrane region" description="Helical" evidence="8">
    <location>
        <begin position="31"/>
        <end position="53"/>
    </location>
</feature>
<feature type="transmembrane region" description="Helical" evidence="8">
    <location>
        <begin position="97"/>
        <end position="116"/>
    </location>
</feature>
<keyword evidence="2" id="KW-0813">Transport</keyword>
<evidence type="ECO:0000256" key="6">
    <source>
        <dbReference type="ARBA" id="ARBA00022989"/>
    </source>
</evidence>
<dbReference type="PROSITE" id="PS50893">
    <property type="entry name" value="ABC_TRANSPORTER_2"/>
    <property type="match status" value="2"/>
</dbReference>
<feature type="domain" description="ABC transmembrane type-1" evidence="10">
    <location>
        <begin position="278"/>
        <end position="508"/>
    </location>
</feature>
<keyword evidence="6 8" id="KW-1133">Transmembrane helix</keyword>
<feature type="transmembrane region" description="Helical" evidence="8">
    <location>
        <begin position="775"/>
        <end position="801"/>
    </location>
</feature>
<feature type="transmembrane region" description="Helical" evidence="8">
    <location>
        <begin position="732"/>
        <end position="755"/>
    </location>
</feature>
<feature type="transmembrane region" description="Helical" evidence="8">
    <location>
        <begin position="877"/>
        <end position="894"/>
    </location>
</feature>
<dbReference type="InterPro" id="IPR027417">
    <property type="entry name" value="P-loop_NTPase"/>
</dbReference>
<feature type="transmembrane region" description="Helical" evidence="8">
    <location>
        <begin position="499"/>
        <end position="519"/>
    </location>
</feature>
<feature type="domain" description="ABC transporter" evidence="9">
    <location>
        <begin position="440"/>
        <end position="674"/>
    </location>
</feature>
<keyword evidence="3 8" id="KW-0812">Transmembrane</keyword>
<dbReference type="GO" id="GO:0016020">
    <property type="term" value="C:membrane"/>
    <property type="evidence" value="ECO:0007669"/>
    <property type="project" value="UniProtKB-SubCell"/>
</dbReference>
<dbReference type="Pfam" id="PF00005">
    <property type="entry name" value="ABC_tran"/>
    <property type="match status" value="2"/>
</dbReference>
<feature type="transmembrane region" description="Helical" evidence="8">
    <location>
        <begin position="128"/>
        <end position="148"/>
    </location>
</feature>
<keyword evidence="5" id="KW-0067">ATP-binding</keyword>
<dbReference type="OrthoDB" id="6500128at2759"/>
<dbReference type="GO" id="GO:0140359">
    <property type="term" value="F:ABC-type transporter activity"/>
    <property type="evidence" value="ECO:0007669"/>
    <property type="project" value="InterPro"/>
</dbReference>
<feature type="domain" description="ABC transporter" evidence="9">
    <location>
        <begin position="1054"/>
        <end position="1286"/>
    </location>
</feature>
<dbReference type="PANTHER" id="PTHR24223:SF404">
    <property type="entry name" value="ABC MULTIDRUG TRANSPORTER (EUROFUNG)-RELATED"/>
    <property type="match status" value="1"/>
</dbReference>
<dbReference type="FunFam" id="1.20.1560.10:FF:000066">
    <property type="entry name" value="ABC multidrug transporter (Eurofung)"/>
    <property type="match status" value="1"/>
</dbReference>
<dbReference type="InterPro" id="IPR003439">
    <property type="entry name" value="ABC_transporter-like_ATP-bd"/>
</dbReference>
<evidence type="ECO:0000256" key="4">
    <source>
        <dbReference type="ARBA" id="ARBA00022741"/>
    </source>
</evidence>
<dbReference type="InterPro" id="IPR003593">
    <property type="entry name" value="AAA+_ATPase"/>
</dbReference>
<feature type="transmembrane region" description="Helical" evidence="8">
    <location>
        <begin position="984"/>
        <end position="1004"/>
    </location>
</feature>
<accession>A0A0U1M6S7</accession>
<dbReference type="CDD" id="cd18579">
    <property type="entry name" value="ABC_6TM_ABCC_D1"/>
    <property type="match status" value="1"/>
</dbReference>
<evidence type="ECO:0000256" key="3">
    <source>
        <dbReference type="ARBA" id="ARBA00022692"/>
    </source>
</evidence>
<dbReference type="SMART" id="SM00382">
    <property type="entry name" value="AAA"/>
    <property type="match status" value="2"/>
</dbReference>
<feature type="transmembrane region" description="Helical" evidence="8">
    <location>
        <begin position="310"/>
        <end position="330"/>
    </location>
</feature>
<reference evidence="11 12" key="1">
    <citation type="submission" date="2015-04" db="EMBL/GenBank/DDBJ databases">
        <authorList>
            <person name="Syromyatnikov M.Y."/>
            <person name="Popov V.N."/>
        </authorList>
    </citation>
    <scope>NUCLEOTIDE SEQUENCE [LARGE SCALE GENOMIC DNA]</scope>
    <source>
        <strain evidence="11">WF-38-12</strain>
    </source>
</reference>
<keyword evidence="7 8" id="KW-0472">Membrane</keyword>
<dbReference type="InterPro" id="IPR036640">
    <property type="entry name" value="ABC1_TM_sf"/>
</dbReference>
<feature type="domain" description="ABC transmembrane type-1" evidence="10">
    <location>
        <begin position="735"/>
        <end position="1016"/>
    </location>
</feature>
<dbReference type="FunFam" id="3.40.50.300:FF:000163">
    <property type="entry name" value="Multidrug resistance-associated protein member 4"/>
    <property type="match status" value="1"/>
</dbReference>
<feature type="transmembrane region" description="Helical" evidence="8">
    <location>
        <begin position="65"/>
        <end position="85"/>
    </location>
</feature>
<dbReference type="InterPro" id="IPR011527">
    <property type="entry name" value="ABC1_TM_dom"/>
</dbReference>
<dbReference type="GO" id="GO:0005524">
    <property type="term" value="F:ATP binding"/>
    <property type="evidence" value="ECO:0007669"/>
    <property type="project" value="UniProtKB-KW"/>
</dbReference>
<dbReference type="STRING" id="28573.A0A0U1M6S7"/>
<gene>
    <name evidence="11" type="ORF">PISL3812_08352</name>
</gene>
<name>A0A0U1M6S7_TALIS</name>
<dbReference type="GO" id="GO:0016887">
    <property type="term" value="F:ATP hydrolysis activity"/>
    <property type="evidence" value="ECO:0007669"/>
    <property type="project" value="InterPro"/>
</dbReference>
<dbReference type="CDD" id="cd03244">
    <property type="entry name" value="ABCC_MRP_domain2"/>
    <property type="match status" value="1"/>
</dbReference>
<dbReference type="OMA" id="EYCNYAD"/>
<feature type="transmembrane region" description="Helical" evidence="8">
    <location>
        <begin position="154"/>
        <end position="173"/>
    </location>
</feature>
<dbReference type="InterPro" id="IPR044726">
    <property type="entry name" value="ABCC_6TM_D2"/>
</dbReference>
<evidence type="ECO:0000259" key="10">
    <source>
        <dbReference type="PROSITE" id="PS50929"/>
    </source>
</evidence>
<dbReference type="SUPFAM" id="SSF52540">
    <property type="entry name" value="P-loop containing nucleoside triphosphate hydrolases"/>
    <property type="match status" value="2"/>
</dbReference>
<dbReference type="PANTHER" id="PTHR24223">
    <property type="entry name" value="ATP-BINDING CASSETTE SUB-FAMILY C"/>
    <property type="match status" value="1"/>
</dbReference>
<evidence type="ECO:0000313" key="12">
    <source>
        <dbReference type="Proteomes" id="UP000054383"/>
    </source>
</evidence>
<dbReference type="PROSITE" id="PS00211">
    <property type="entry name" value="ABC_TRANSPORTER_1"/>
    <property type="match status" value="1"/>
</dbReference>
<evidence type="ECO:0000256" key="1">
    <source>
        <dbReference type="ARBA" id="ARBA00004141"/>
    </source>
</evidence>
<dbReference type="CDD" id="cd18580">
    <property type="entry name" value="ABC_6TM_ABCC_D2"/>
    <property type="match status" value="1"/>
</dbReference>
<evidence type="ECO:0000256" key="8">
    <source>
        <dbReference type="SAM" id="Phobius"/>
    </source>
</evidence>
<dbReference type="EMBL" id="CVMT01000009">
    <property type="protein sequence ID" value="CRG91304.1"/>
    <property type="molecule type" value="Genomic_DNA"/>
</dbReference>
<comment type="subcellular location">
    <subcellularLocation>
        <location evidence="1">Membrane</location>
        <topology evidence="1">Multi-pass membrane protein</topology>
    </subcellularLocation>
</comment>
<evidence type="ECO:0000313" key="11">
    <source>
        <dbReference type="EMBL" id="CRG91304.1"/>
    </source>
</evidence>
<feature type="transmembrane region" description="Helical" evidence="8">
    <location>
        <begin position="274"/>
        <end position="298"/>
    </location>
</feature>
<dbReference type="Pfam" id="PF00664">
    <property type="entry name" value="ABC_membrane"/>
    <property type="match status" value="1"/>
</dbReference>
<sequence>MASLLQCDAAFGPRVNPSCRAFDFTLLFEDILLTILPNVVFILLLPVLVYNLFRTPNVARKSGLLAVKTLLLLCLTACQAAFLTLRRLDPGVETRASLAADILSLVGAIGAGLISWFHHCGSVHPSTLLSVFFGVSFILDIVRVRTLWLLHDESHPAVVLTLALALKLGGLVLESLSKRKSLYLSGKEEYTTSGPEPFTGFWIRVGFAWLFPTMRQGYHQILSVGDLPALDYRMRSDRLSYALQNAMVKYDLKWRYSLLQACFRAYRQSLLAAVIPRLCLTGFTFVQPFLINALILYIDENAPASNGKAMIGAYALVYLGIAISNSVYSYHTFRFLTQLRGGLVSIIYQENLQCRKTDRGDIDGLTLMGTDVERIIAGFRSIHELWASLVDIGIATYLLQRQVYVACLVPSILVFVFVLVTFQIAAWSNKYQKSWIEKVEERLSVTSSIVGDMKAIKMLGLGDKLFNIIDKLRQAEITESIKFRRLIISQIFFSNSPSVMAPVATFAVFVAIAAVPWFINGTIRDNITGQSATGSVDEEWYSSVLWACGLETDFCGFREGDKTIVGSKGSFLSGGQKQRIALARAVYSRCQLILLDDVFSGVDAYNVSLISNRLLGKDGLLRKTQATVVFVTHTPSVLAVADVVIMLENGHVVEFGTREELQKENRYVSTLESLSGVSEEASLLETASNLTNNHGSLAIDAPSSSNEQATDLSRRSGDFSVYRYFSKASGHMAIAGVFAFLILCVFCAEFSTVWVDWWSSASTESSSSRVDGMYLGVYATLGVASTLCMTIACWFLFIIAISNSAKNLHTDLLKTTLGATLQYFLETDVGSIINRFSQDMELVGMDLCSVAINYSYALCGVIGKGILLAVFGKYLTAALPLVVLSVYIIQKFYLRTSRQVRLLDIEAKAPLYQLFLETSDGGSTVRAFGWQRSFQQILESRLDASQRPVYSLYCIQQLLAFVLDLLVTALAVILVGIVVTWKEFFYAGGVGVALVTVMSFNRALMSLVKYWTTLETSIGAVARIKAFVEETPLEDYSRNHRTDIAPNWPASGMVEFTNVVATYKPETDPILKGISLSIKPREKIAICGRSGSGKTSLILCLLGMINFQDTGSIRIDSVDISSLARGELRSRINVVPQDPFLMPGTVRFNIDPYEKVSDDIIIATLQKLNVWDKVESIGGLNAQRPLTSWSVGEKQLLCLARAMVRKSCILILDEATSSVDLSTEGIMHDAIEKDFAGQTVLAVVHRLGYIKRFDKVAFLQDGKLIEYDSPDALLKRDSAFATLYKSVSH</sequence>
<dbReference type="PROSITE" id="PS50929">
    <property type="entry name" value="ABC_TM1F"/>
    <property type="match status" value="2"/>
</dbReference>
<dbReference type="InterPro" id="IPR017871">
    <property type="entry name" value="ABC_transporter-like_CS"/>
</dbReference>
<dbReference type="Proteomes" id="UP000054383">
    <property type="component" value="Unassembled WGS sequence"/>
</dbReference>
<organism evidence="11 12">
    <name type="scientific">Talaromyces islandicus</name>
    <name type="common">Penicillium islandicum</name>
    <dbReference type="NCBI Taxonomy" id="28573"/>
    <lineage>
        <taxon>Eukaryota</taxon>
        <taxon>Fungi</taxon>
        <taxon>Dikarya</taxon>
        <taxon>Ascomycota</taxon>
        <taxon>Pezizomycotina</taxon>
        <taxon>Eurotiomycetes</taxon>
        <taxon>Eurotiomycetidae</taxon>
        <taxon>Eurotiales</taxon>
        <taxon>Trichocomaceae</taxon>
        <taxon>Talaromyces</taxon>
        <taxon>Talaromyces sect. Islandici</taxon>
    </lineage>
</organism>
<dbReference type="InterPro" id="IPR050173">
    <property type="entry name" value="ABC_transporter_C-like"/>
</dbReference>
<dbReference type="InterPro" id="IPR044746">
    <property type="entry name" value="ABCC_6TM_D1"/>
</dbReference>
<evidence type="ECO:0000256" key="5">
    <source>
        <dbReference type="ARBA" id="ARBA00022840"/>
    </source>
</evidence>